<evidence type="ECO:0000256" key="16">
    <source>
        <dbReference type="PROSITE-ProRule" id="PRU10141"/>
    </source>
</evidence>
<evidence type="ECO:0000256" key="1">
    <source>
        <dbReference type="ARBA" id="ARBA00004162"/>
    </source>
</evidence>
<evidence type="ECO:0000256" key="12">
    <source>
        <dbReference type="ARBA" id="ARBA00022989"/>
    </source>
</evidence>
<evidence type="ECO:0000256" key="11">
    <source>
        <dbReference type="ARBA" id="ARBA00022840"/>
    </source>
</evidence>
<keyword evidence="9 16" id="KW-0547">Nucleotide-binding</keyword>
<keyword evidence="10 19" id="KW-0418">Kinase</keyword>
<proteinExistence type="inferred from homology"/>
<evidence type="ECO:0000259" key="18">
    <source>
        <dbReference type="PROSITE" id="PS50011"/>
    </source>
</evidence>
<dbReference type="SUPFAM" id="SSF52058">
    <property type="entry name" value="L domain-like"/>
    <property type="match status" value="1"/>
</dbReference>
<dbReference type="InterPro" id="IPR013210">
    <property type="entry name" value="LRR_N_plant-typ"/>
</dbReference>
<gene>
    <name evidence="19" type="primary">FEI1</name>
    <name evidence="19" type="ORF">AXF42_Ash019977</name>
</gene>
<keyword evidence="5" id="KW-0433">Leucine-rich repeat</keyword>
<dbReference type="STRING" id="1088818.A0A2I0AZM4"/>
<feature type="transmembrane region" description="Helical" evidence="17">
    <location>
        <begin position="104"/>
        <end position="124"/>
    </location>
</feature>
<feature type="transmembrane region" description="Helical" evidence="17">
    <location>
        <begin position="31"/>
        <end position="51"/>
    </location>
</feature>
<dbReference type="Proteomes" id="UP000236161">
    <property type="component" value="Unassembled WGS sequence"/>
</dbReference>
<keyword evidence="11 16" id="KW-0067">ATP-binding</keyword>
<evidence type="ECO:0000256" key="3">
    <source>
        <dbReference type="ARBA" id="ARBA00022527"/>
    </source>
</evidence>
<dbReference type="InterPro" id="IPR050647">
    <property type="entry name" value="Plant_LRR-RLKs"/>
</dbReference>
<keyword evidence="3" id="KW-0723">Serine/threonine-protein kinase</keyword>
<name>A0A2I0AZM4_9ASPA</name>
<evidence type="ECO:0000313" key="19">
    <source>
        <dbReference type="EMBL" id="PKA60988.1"/>
    </source>
</evidence>
<evidence type="ECO:0000256" key="13">
    <source>
        <dbReference type="ARBA" id="ARBA00023136"/>
    </source>
</evidence>
<evidence type="ECO:0000256" key="6">
    <source>
        <dbReference type="ARBA" id="ARBA00022679"/>
    </source>
</evidence>
<keyword evidence="8" id="KW-0677">Repeat</keyword>
<keyword evidence="4" id="KW-0597">Phosphoprotein</keyword>
<dbReference type="InterPro" id="IPR011009">
    <property type="entry name" value="Kinase-like_dom_sf"/>
</dbReference>
<dbReference type="InterPro" id="IPR032675">
    <property type="entry name" value="LRR_dom_sf"/>
</dbReference>
<organism evidence="19 20">
    <name type="scientific">Apostasia shenzhenica</name>
    <dbReference type="NCBI Taxonomy" id="1088818"/>
    <lineage>
        <taxon>Eukaryota</taxon>
        <taxon>Viridiplantae</taxon>
        <taxon>Streptophyta</taxon>
        <taxon>Embryophyta</taxon>
        <taxon>Tracheophyta</taxon>
        <taxon>Spermatophyta</taxon>
        <taxon>Magnoliopsida</taxon>
        <taxon>Liliopsida</taxon>
        <taxon>Asparagales</taxon>
        <taxon>Orchidaceae</taxon>
        <taxon>Apostasioideae</taxon>
        <taxon>Apostasia</taxon>
    </lineage>
</organism>
<dbReference type="EC" id="2.7.10.1" evidence="19"/>
<protein>
    <submittedName>
        <fullName evidence="19">LRR receptor-like serine/threonine-protein kinase FEI 1</fullName>
        <ecNumber evidence="19">2.7.10.1</ecNumber>
        <ecNumber evidence="19">2.7.11.1</ecNumber>
    </submittedName>
</protein>
<evidence type="ECO:0000256" key="9">
    <source>
        <dbReference type="ARBA" id="ARBA00022741"/>
    </source>
</evidence>
<evidence type="ECO:0000256" key="10">
    <source>
        <dbReference type="ARBA" id="ARBA00022777"/>
    </source>
</evidence>
<comment type="similarity">
    <text evidence="2">Belongs to the protein kinase superfamily. Ser/Thr protein kinase family.</text>
</comment>
<dbReference type="Gene3D" id="1.10.510.10">
    <property type="entry name" value="Transferase(Phosphotransferase) domain 1"/>
    <property type="match status" value="1"/>
</dbReference>
<evidence type="ECO:0000256" key="14">
    <source>
        <dbReference type="ARBA" id="ARBA00023170"/>
    </source>
</evidence>
<evidence type="ECO:0000256" key="15">
    <source>
        <dbReference type="ARBA" id="ARBA00023180"/>
    </source>
</evidence>
<keyword evidence="20" id="KW-1185">Reference proteome</keyword>
<keyword evidence="15" id="KW-0325">Glycoprotein</keyword>
<dbReference type="SUPFAM" id="SSF56112">
    <property type="entry name" value="Protein kinase-like (PK-like)"/>
    <property type="match status" value="1"/>
</dbReference>
<feature type="domain" description="Protein kinase" evidence="18">
    <location>
        <begin position="293"/>
        <end position="541"/>
    </location>
</feature>
<dbReference type="PROSITE" id="PS50011">
    <property type="entry name" value="PROTEIN_KINASE_DOM"/>
    <property type="match status" value="1"/>
</dbReference>
<evidence type="ECO:0000256" key="8">
    <source>
        <dbReference type="ARBA" id="ARBA00022737"/>
    </source>
</evidence>
<keyword evidence="6 19" id="KW-0808">Transferase</keyword>
<dbReference type="InterPro" id="IPR017441">
    <property type="entry name" value="Protein_kinase_ATP_BS"/>
</dbReference>
<keyword evidence="13 17" id="KW-0472">Membrane</keyword>
<dbReference type="PROSITE" id="PS00107">
    <property type="entry name" value="PROTEIN_KINASE_ATP"/>
    <property type="match status" value="1"/>
</dbReference>
<dbReference type="InterPro" id="IPR008271">
    <property type="entry name" value="Ser/Thr_kinase_AS"/>
</dbReference>
<dbReference type="EC" id="2.7.11.1" evidence="19"/>
<dbReference type="InterPro" id="IPR000719">
    <property type="entry name" value="Prot_kinase_dom"/>
</dbReference>
<evidence type="ECO:0000313" key="20">
    <source>
        <dbReference type="Proteomes" id="UP000236161"/>
    </source>
</evidence>
<evidence type="ECO:0000256" key="4">
    <source>
        <dbReference type="ARBA" id="ARBA00022553"/>
    </source>
</evidence>
<dbReference type="PROSITE" id="PS00108">
    <property type="entry name" value="PROTEIN_KINASE_ST"/>
    <property type="match status" value="1"/>
</dbReference>
<dbReference type="PANTHER" id="PTHR48056:SF66">
    <property type="entry name" value="LRR RECEPTOR-LIKE SERINE_THREONINE-PROTEIN KINASE FEI 2"/>
    <property type="match status" value="1"/>
</dbReference>
<evidence type="ECO:0000256" key="5">
    <source>
        <dbReference type="ARBA" id="ARBA00022614"/>
    </source>
</evidence>
<dbReference type="AlphaFoldDB" id="A0A2I0AZM4"/>
<dbReference type="Pfam" id="PF00069">
    <property type="entry name" value="Pkinase"/>
    <property type="match status" value="1"/>
</dbReference>
<dbReference type="PANTHER" id="PTHR48056">
    <property type="entry name" value="LRR RECEPTOR-LIKE SERINE/THREONINE-PROTEIN KINASE-RELATED"/>
    <property type="match status" value="1"/>
</dbReference>
<accession>A0A2I0AZM4</accession>
<sequence>MLKSWRARDPNPCGWTGVTCHFPDLRVRSMLSFGCPIFAFFFLLPSSFANLSRLLARNLPYMQLSGIISPSIGKLGRLHRLALHQNSLHGLIPPEIRNCTELRALWVIFSSSGNVFFFCFRLIFDIVIFSAYEDITHCYTKCRDLSSNLLGGVIPPSIGKLSQLHFLFVGNLELCGLPVQKLCRGTLGFPAVLPHLGSLPSSESSPVLAPINQGRSSHFLKGMILGSMSTMGLALILLLGLLWMCLLSRKGKLGQRYVKMDKEVIQDVGTKLVTFHGELPYSTEEIIKRLELLDEEDLVGSGGFGTVYKMVMDDFHAFAVKRLDRSLEGLDEVFERELPTLGSIKHINLVNLREQGEEEQDLNWNARMKIALGSARGLAYLHHDCSPTMVHRDFKSSNILLDSSLEPHISDFGLAKLLVVDDAHVTTVVAGTFGYLAPEYLHTGRATEKSDVYSFGVLLLELVTGKRPTDPSFVRKGLNIVGWMNMLKDGKLEDILDVKCGNVEVEAVEIILEIAVMCTDANPEERPAMSRVLQMLEEEIMSPCFTHFYEPHFGHLSNF</sequence>
<dbReference type="GO" id="GO:0004714">
    <property type="term" value="F:transmembrane receptor protein tyrosine kinase activity"/>
    <property type="evidence" value="ECO:0007669"/>
    <property type="project" value="UniProtKB-EC"/>
</dbReference>
<dbReference type="GO" id="GO:0004674">
    <property type="term" value="F:protein serine/threonine kinase activity"/>
    <property type="evidence" value="ECO:0007669"/>
    <property type="project" value="UniProtKB-KW"/>
</dbReference>
<evidence type="ECO:0000256" key="17">
    <source>
        <dbReference type="SAM" id="Phobius"/>
    </source>
</evidence>
<keyword evidence="12 17" id="KW-1133">Transmembrane helix</keyword>
<comment type="subcellular location">
    <subcellularLocation>
        <location evidence="1">Cell membrane</location>
        <topology evidence="1">Single-pass membrane protein</topology>
    </subcellularLocation>
</comment>
<evidence type="ECO:0000256" key="7">
    <source>
        <dbReference type="ARBA" id="ARBA00022692"/>
    </source>
</evidence>
<dbReference type="Pfam" id="PF08263">
    <property type="entry name" value="LRRNT_2"/>
    <property type="match status" value="1"/>
</dbReference>
<dbReference type="Gene3D" id="3.80.10.10">
    <property type="entry name" value="Ribonuclease Inhibitor"/>
    <property type="match status" value="1"/>
</dbReference>
<feature type="transmembrane region" description="Helical" evidence="17">
    <location>
        <begin position="224"/>
        <end position="247"/>
    </location>
</feature>
<dbReference type="SMART" id="SM00220">
    <property type="entry name" value="S_TKc"/>
    <property type="match status" value="1"/>
</dbReference>
<dbReference type="GO" id="GO:0005886">
    <property type="term" value="C:plasma membrane"/>
    <property type="evidence" value="ECO:0007669"/>
    <property type="project" value="UniProtKB-SubCell"/>
</dbReference>
<dbReference type="FunFam" id="1.10.510.10:FF:000146">
    <property type="entry name" value="LRR receptor-like serine/threonine-protein kinase IOS1"/>
    <property type="match status" value="1"/>
</dbReference>
<feature type="binding site" evidence="16">
    <location>
        <position position="321"/>
    </location>
    <ligand>
        <name>ATP</name>
        <dbReference type="ChEBI" id="CHEBI:30616"/>
    </ligand>
</feature>
<keyword evidence="14 19" id="KW-0675">Receptor</keyword>
<keyword evidence="7 17" id="KW-0812">Transmembrane</keyword>
<evidence type="ECO:0000256" key="2">
    <source>
        <dbReference type="ARBA" id="ARBA00008684"/>
    </source>
</evidence>
<dbReference type="EMBL" id="KZ451934">
    <property type="protein sequence ID" value="PKA60988.1"/>
    <property type="molecule type" value="Genomic_DNA"/>
</dbReference>
<dbReference type="GO" id="GO:0005524">
    <property type="term" value="F:ATP binding"/>
    <property type="evidence" value="ECO:0007669"/>
    <property type="project" value="UniProtKB-UniRule"/>
</dbReference>
<reference evidence="19 20" key="1">
    <citation type="journal article" date="2017" name="Nature">
        <title>The Apostasia genome and the evolution of orchids.</title>
        <authorList>
            <person name="Zhang G.Q."/>
            <person name="Liu K.W."/>
            <person name="Li Z."/>
            <person name="Lohaus R."/>
            <person name="Hsiao Y.Y."/>
            <person name="Niu S.C."/>
            <person name="Wang J.Y."/>
            <person name="Lin Y.C."/>
            <person name="Xu Q."/>
            <person name="Chen L.J."/>
            <person name="Yoshida K."/>
            <person name="Fujiwara S."/>
            <person name="Wang Z.W."/>
            <person name="Zhang Y.Q."/>
            <person name="Mitsuda N."/>
            <person name="Wang M."/>
            <person name="Liu G.H."/>
            <person name="Pecoraro L."/>
            <person name="Huang H.X."/>
            <person name="Xiao X.J."/>
            <person name="Lin M."/>
            <person name="Wu X.Y."/>
            <person name="Wu W.L."/>
            <person name="Chen Y.Y."/>
            <person name="Chang S.B."/>
            <person name="Sakamoto S."/>
            <person name="Ohme-Takagi M."/>
            <person name="Yagi M."/>
            <person name="Zeng S.J."/>
            <person name="Shen C.Y."/>
            <person name="Yeh C.M."/>
            <person name="Luo Y.B."/>
            <person name="Tsai W.C."/>
            <person name="Van de Peer Y."/>
            <person name="Liu Z.J."/>
        </authorList>
    </citation>
    <scope>NUCLEOTIDE SEQUENCE [LARGE SCALE GENOMIC DNA]</scope>
    <source>
        <strain evidence="20">cv. Shenzhen</strain>
        <tissue evidence="19">Stem</tissue>
    </source>
</reference>
<dbReference type="OrthoDB" id="4062651at2759"/>
<dbReference type="Gene3D" id="3.30.200.20">
    <property type="entry name" value="Phosphorylase Kinase, domain 1"/>
    <property type="match status" value="1"/>
</dbReference>